<dbReference type="Gene3D" id="2.70.98.10">
    <property type="match status" value="1"/>
</dbReference>
<dbReference type="Proteomes" id="UP001620597">
    <property type="component" value="Unassembled WGS sequence"/>
</dbReference>
<evidence type="ECO:0000256" key="1">
    <source>
        <dbReference type="ARBA" id="ARBA00001096"/>
    </source>
</evidence>
<evidence type="ECO:0000256" key="3">
    <source>
        <dbReference type="ARBA" id="ARBA00023235"/>
    </source>
</evidence>
<dbReference type="SUPFAM" id="SSF74650">
    <property type="entry name" value="Galactose mutarotase-like"/>
    <property type="match status" value="1"/>
</dbReference>
<dbReference type="EC" id="5.1.3.15" evidence="4"/>
<comment type="similarity">
    <text evidence="2 4">Belongs to the glucose-6-phosphate 1-epimerase family.</text>
</comment>
<reference evidence="5 6" key="1">
    <citation type="submission" date="2024-03" db="EMBL/GenBank/DDBJ databases">
        <title>High-quality draft genome sequence of Oceanobacter sp. wDCs-4.</title>
        <authorList>
            <person name="Dong C."/>
        </authorList>
    </citation>
    <scope>NUCLEOTIDE SEQUENCE [LARGE SCALE GENOMIC DNA]</scope>
    <source>
        <strain evidence="6">wDCs-4</strain>
    </source>
</reference>
<evidence type="ECO:0000313" key="6">
    <source>
        <dbReference type="Proteomes" id="UP001620597"/>
    </source>
</evidence>
<dbReference type="PANTHER" id="PTHR11122">
    <property type="entry name" value="APOSPORY-ASSOCIATED PROTEIN C-RELATED"/>
    <property type="match status" value="1"/>
</dbReference>
<dbReference type="PIRSF" id="PIRSF016020">
    <property type="entry name" value="PHexose_mutarotase"/>
    <property type="match status" value="1"/>
</dbReference>
<dbReference type="Pfam" id="PF01263">
    <property type="entry name" value="Aldose_epim"/>
    <property type="match status" value="1"/>
</dbReference>
<accession>A0ABW8NM62</accession>
<dbReference type="InterPro" id="IPR025532">
    <property type="entry name" value="G6P_1-epimerase"/>
</dbReference>
<dbReference type="InterPro" id="IPR014718">
    <property type="entry name" value="GH-type_carb-bd"/>
</dbReference>
<dbReference type="InterPro" id="IPR011013">
    <property type="entry name" value="Gal_mutarotase_sf_dom"/>
</dbReference>
<protein>
    <recommendedName>
        <fullName evidence="4">Putative glucose-6-phosphate 1-epimerase</fullName>
        <ecNumber evidence="4">5.1.3.15</ecNumber>
    </recommendedName>
</protein>
<dbReference type="RefSeq" id="WP_416206996.1">
    <property type="nucleotide sequence ID" value="NZ_JBBKTX010000023.1"/>
</dbReference>
<evidence type="ECO:0000256" key="2">
    <source>
        <dbReference type="ARBA" id="ARBA00005866"/>
    </source>
</evidence>
<organism evidence="5 6">
    <name type="scientific">Oceanobacter antarcticus</name>
    <dbReference type="NCBI Taxonomy" id="3133425"/>
    <lineage>
        <taxon>Bacteria</taxon>
        <taxon>Pseudomonadati</taxon>
        <taxon>Pseudomonadota</taxon>
        <taxon>Gammaproteobacteria</taxon>
        <taxon>Oceanospirillales</taxon>
        <taxon>Oceanospirillaceae</taxon>
        <taxon>Oceanobacter</taxon>
    </lineage>
</organism>
<keyword evidence="3 4" id="KW-0413">Isomerase</keyword>
<keyword evidence="6" id="KW-1185">Reference proteome</keyword>
<dbReference type="EMBL" id="JBBKTX010000023">
    <property type="protein sequence ID" value="MFK4754028.1"/>
    <property type="molecule type" value="Genomic_DNA"/>
</dbReference>
<proteinExistence type="inferred from homology"/>
<dbReference type="InterPro" id="IPR008183">
    <property type="entry name" value="Aldose_1/G6P_1-epimerase"/>
</dbReference>
<comment type="catalytic activity">
    <reaction evidence="1">
        <text>alpha-D-glucose 6-phosphate = beta-D-glucose 6-phosphate</text>
        <dbReference type="Rhea" id="RHEA:16249"/>
        <dbReference type="ChEBI" id="CHEBI:58225"/>
        <dbReference type="ChEBI" id="CHEBI:58247"/>
        <dbReference type="EC" id="5.1.3.15"/>
    </reaction>
</comment>
<comment type="caution">
    <text evidence="5">The sequence shown here is derived from an EMBL/GenBank/DDBJ whole genome shotgun (WGS) entry which is preliminary data.</text>
</comment>
<sequence>MRQHQNRSLKERLSNSAFCHFEQRGELPCIVVQHPGFTASLLPQGAQLLSFCPSGDTSWIWLSPTAEYQQGTSLRGGIPVCWPWFGNADKNSPEVQAAMAEGQPLPAHGFARTNRWTLTRLYEAADRVEIDMSLPQSHHIQSVWQGDAELTARWILTPTSMEMQLITTNTGQSTLAFSQALHTYLPTTDINATRIGGLSGHPYIDTMTGWQRKQQQGDVVFQGETDRIYLQQASPLRLVTPQRTLLIHSRGSRSTVVWNPWITKAQRLSQFEDNAWQTMLCIETANAADDWVNLAAGANHCLSLRLTVE</sequence>
<evidence type="ECO:0000256" key="4">
    <source>
        <dbReference type="PIRNR" id="PIRNR016020"/>
    </source>
</evidence>
<gene>
    <name evidence="5" type="ORF">WG929_16575</name>
</gene>
<name>A0ABW8NM62_9GAMM</name>
<dbReference type="CDD" id="cd09020">
    <property type="entry name" value="D-hex-6-P-epi_like"/>
    <property type="match status" value="1"/>
</dbReference>
<evidence type="ECO:0000313" key="5">
    <source>
        <dbReference type="EMBL" id="MFK4754028.1"/>
    </source>
</evidence>
<dbReference type="PANTHER" id="PTHR11122:SF13">
    <property type="entry name" value="GLUCOSE-6-PHOSPHATE 1-EPIMERASE"/>
    <property type="match status" value="1"/>
</dbReference>